<comment type="similarity">
    <text evidence="2">Belongs to the choline/ethanolamine kinase family.</text>
</comment>
<evidence type="ECO:0000256" key="1">
    <source>
        <dbReference type="ARBA" id="ARBA00037883"/>
    </source>
</evidence>
<reference evidence="4" key="1">
    <citation type="submission" date="2014-11" db="EMBL/GenBank/DDBJ databases">
        <authorList>
            <person name="Otto D Thomas"/>
            <person name="Naeem Raeece"/>
        </authorList>
    </citation>
    <scope>NUCLEOTIDE SEQUENCE</scope>
</reference>
<dbReference type="GO" id="GO:0006646">
    <property type="term" value="P:phosphatidylethanolamine biosynthetic process"/>
    <property type="evidence" value="ECO:0007669"/>
    <property type="project" value="TreeGrafter"/>
</dbReference>
<evidence type="ECO:0000256" key="3">
    <source>
        <dbReference type="ARBA" id="ARBA00038874"/>
    </source>
</evidence>
<proteinExistence type="inferred from homology"/>
<dbReference type="PANTHER" id="PTHR22603">
    <property type="entry name" value="CHOLINE/ETHANOALAMINE KINASE"/>
    <property type="match status" value="1"/>
</dbReference>
<dbReference type="VEuPathDB" id="CryptoDB:Cvel_6777"/>
<evidence type="ECO:0000256" key="2">
    <source>
        <dbReference type="ARBA" id="ARBA00038211"/>
    </source>
</evidence>
<gene>
    <name evidence="4" type="ORF">Cvel_6777</name>
</gene>
<dbReference type="GO" id="GO:0005737">
    <property type="term" value="C:cytoplasm"/>
    <property type="evidence" value="ECO:0007669"/>
    <property type="project" value="TreeGrafter"/>
</dbReference>
<dbReference type="PANTHER" id="PTHR22603:SF66">
    <property type="entry name" value="ETHANOLAMINE KINASE"/>
    <property type="match status" value="1"/>
</dbReference>
<dbReference type="InterPro" id="IPR011009">
    <property type="entry name" value="Kinase-like_dom_sf"/>
</dbReference>
<name>A0A0G4HGT6_9ALVE</name>
<evidence type="ECO:0000313" key="4">
    <source>
        <dbReference type="EMBL" id="CEM43252.1"/>
    </source>
</evidence>
<organism evidence="4">
    <name type="scientific">Chromera velia CCMP2878</name>
    <dbReference type="NCBI Taxonomy" id="1169474"/>
    <lineage>
        <taxon>Eukaryota</taxon>
        <taxon>Sar</taxon>
        <taxon>Alveolata</taxon>
        <taxon>Colpodellida</taxon>
        <taxon>Chromeraceae</taxon>
        <taxon>Chromera</taxon>
    </lineage>
</organism>
<dbReference type="EMBL" id="CDMZ01002641">
    <property type="protein sequence ID" value="CEM43252.1"/>
    <property type="molecule type" value="Genomic_DNA"/>
</dbReference>
<dbReference type="PhylomeDB" id="A0A0G4HGT6"/>
<dbReference type="CDD" id="cd05157">
    <property type="entry name" value="ETNK_euk"/>
    <property type="match status" value="1"/>
</dbReference>
<protein>
    <recommendedName>
        <fullName evidence="3">ethanolamine kinase</fullName>
        <ecNumber evidence="3">2.7.1.82</ecNumber>
    </recommendedName>
</protein>
<dbReference type="SUPFAM" id="SSF56112">
    <property type="entry name" value="Protein kinase-like (PK-like)"/>
    <property type="match status" value="1"/>
</dbReference>
<dbReference type="GO" id="GO:0004305">
    <property type="term" value="F:ethanolamine kinase activity"/>
    <property type="evidence" value="ECO:0007669"/>
    <property type="project" value="UniProtKB-EC"/>
</dbReference>
<sequence length="355" mass="39942">MSVPKRFPESLKVDGAPDGSVEERAKEIIAKDFAEAVGTGDSSLLDWKEVKGGITNRLLKIFKRDAPDEAVLVRVFGPKTEKMIDREREEKVLLHLSAKGFGASVLGIFEDGRIEQWLLGRTPEPLEMKKPEVAAQIAQALQKFHASDAPPSVSLDRSCLWDTLHGWINACRTAVKEADEGKDLRGKKLGVFDFERVAKELDAAEKRAKTFSSPLVLCHNDLLSGNVFLKSGANGGVTFIDFEYSTCGERAFDIANHWCECVGFECEWENFHSEEEQRHFIRHYLSIHEGRDEEVERVRKEALAFVPVSHLFWGSWACLQALHSEIDFDFYGYGFKRLSALFSSEPRSVFASILA</sequence>
<comment type="pathway">
    <text evidence="1">Phospholipid metabolism; phosphatidylethanolamine biosynthesis; phosphatidylethanolamine from ethanolamine: step 1/3.</text>
</comment>
<accession>A0A0G4HGT6</accession>
<dbReference type="Pfam" id="PF01633">
    <property type="entry name" value="Choline_kinase"/>
    <property type="match status" value="1"/>
</dbReference>
<dbReference type="EC" id="2.7.1.82" evidence="3"/>
<dbReference type="AlphaFoldDB" id="A0A0G4HGT6"/>
<dbReference type="Gene3D" id="3.90.1200.10">
    <property type="match status" value="1"/>
</dbReference>
<dbReference type="Gene3D" id="3.30.200.20">
    <property type="entry name" value="Phosphorylase Kinase, domain 1"/>
    <property type="match status" value="1"/>
</dbReference>